<keyword evidence="9" id="KW-1185">Reference proteome</keyword>
<evidence type="ECO:0000256" key="4">
    <source>
        <dbReference type="ARBA" id="ARBA00023136"/>
    </source>
</evidence>
<feature type="domain" description="HTTM-like" evidence="7">
    <location>
        <begin position="102"/>
        <end position="389"/>
    </location>
</feature>
<keyword evidence="4 6" id="KW-0472">Membrane</keyword>
<name>A0ABQ1MDZ2_9MICO</name>
<accession>A0ABQ1MDZ2</accession>
<evidence type="ECO:0000259" key="7">
    <source>
        <dbReference type="SMART" id="SM00752"/>
    </source>
</evidence>
<organism evidence="8 9">
    <name type="scientific">Brevibacterium sediminis</name>
    <dbReference type="NCBI Taxonomy" id="1857024"/>
    <lineage>
        <taxon>Bacteria</taxon>
        <taxon>Bacillati</taxon>
        <taxon>Actinomycetota</taxon>
        <taxon>Actinomycetes</taxon>
        <taxon>Micrococcales</taxon>
        <taxon>Brevibacteriaceae</taxon>
        <taxon>Brevibacterium</taxon>
    </lineage>
</organism>
<dbReference type="RefSeq" id="WP_229664071.1">
    <property type="nucleotide sequence ID" value="NZ_BMJG01000006.1"/>
</dbReference>
<comment type="caution">
    <text evidence="8">The sequence shown here is derived from an EMBL/GenBank/DDBJ whole genome shotgun (WGS) entry which is preliminary data.</text>
</comment>
<dbReference type="PANTHER" id="PTHR39535:SF2">
    <property type="entry name" value="HTTM DOMAIN-CONTAINING PROTEIN"/>
    <property type="match status" value="1"/>
</dbReference>
<feature type="transmembrane region" description="Helical" evidence="6">
    <location>
        <begin position="321"/>
        <end position="344"/>
    </location>
</feature>
<feature type="region of interest" description="Disordered" evidence="5">
    <location>
        <begin position="406"/>
        <end position="444"/>
    </location>
</feature>
<dbReference type="InterPro" id="IPR053934">
    <property type="entry name" value="HTTM_dom"/>
</dbReference>
<feature type="compositionally biased region" description="Gly residues" evidence="5">
    <location>
        <begin position="408"/>
        <end position="427"/>
    </location>
</feature>
<dbReference type="Pfam" id="PF05090">
    <property type="entry name" value="HTTM"/>
    <property type="match status" value="1"/>
</dbReference>
<dbReference type="SMART" id="SM00752">
    <property type="entry name" value="HTTM"/>
    <property type="match status" value="1"/>
</dbReference>
<proteinExistence type="predicted"/>
<comment type="subcellular location">
    <subcellularLocation>
        <location evidence="1">Endomembrane system</location>
        <topology evidence="1">Multi-pass membrane protein</topology>
    </subcellularLocation>
</comment>
<feature type="transmembrane region" description="Helical" evidence="6">
    <location>
        <begin position="351"/>
        <end position="373"/>
    </location>
</feature>
<feature type="transmembrane region" description="Helical" evidence="6">
    <location>
        <begin position="171"/>
        <end position="189"/>
    </location>
</feature>
<feature type="compositionally biased region" description="Basic and acidic residues" evidence="5">
    <location>
        <begin position="1"/>
        <end position="20"/>
    </location>
</feature>
<dbReference type="Proteomes" id="UP000632322">
    <property type="component" value="Unassembled WGS sequence"/>
</dbReference>
<dbReference type="InterPro" id="IPR011020">
    <property type="entry name" value="HTTM-like"/>
</dbReference>
<feature type="transmembrane region" description="Helical" evidence="6">
    <location>
        <begin position="260"/>
        <end position="282"/>
    </location>
</feature>
<keyword evidence="2 6" id="KW-0812">Transmembrane</keyword>
<evidence type="ECO:0000313" key="9">
    <source>
        <dbReference type="Proteomes" id="UP000632322"/>
    </source>
</evidence>
<dbReference type="InterPro" id="IPR052964">
    <property type="entry name" value="Sporulation_signal_mat"/>
</dbReference>
<feature type="region of interest" description="Disordered" evidence="5">
    <location>
        <begin position="1"/>
        <end position="74"/>
    </location>
</feature>
<dbReference type="PANTHER" id="PTHR39535">
    <property type="entry name" value="SPORULATION-DELAYING PROTEIN SDPB"/>
    <property type="match status" value="1"/>
</dbReference>
<evidence type="ECO:0000256" key="6">
    <source>
        <dbReference type="SAM" id="Phobius"/>
    </source>
</evidence>
<reference evidence="9" key="1">
    <citation type="journal article" date="2019" name="Int. J. Syst. Evol. Microbiol.">
        <title>The Global Catalogue of Microorganisms (GCM) 10K type strain sequencing project: providing services to taxonomists for standard genome sequencing and annotation.</title>
        <authorList>
            <consortium name="The Broad Institute Genomics Platform"/>
            <consortium name="The Broad Institute Genome Sequencing Center for Infectious Disease"/>
            <person name="Wu L."/>
            <person name="Ma J."/>
        </authorList>
    </citation>
    <scope>NUCLEOTIDE SEQUENCE [LARGE SCALE GENOMIC DNA]</scope>
    <source>
        <strain evidence="9">CGMCC 1.15472</strain>
    </source>
</reference>
<evidence type="ECO:0000256" key="3">
    <source>
        <dbReference type="ARBA" id="ARBA00022989"/>
    </source>
</evidence>
<feature type="transmembrane region" description="Helical" evidence="6">
    <location>
        <begin position="106"/>
        <end position="126"/>
    </location>
</feature>
<evidence type="ECO:0000256" key="5">
    <source>
        <dbReference type="SAM" id="MobiDB-lite"/>
    </source>
</evidence>
<protein>
    <recommendedName>
        <fullName evidence="7">HTTM-like domain-containing protein</fullName>
    </recommendedName>
</protein>
<evidence type="ECO:0000256" key="1">
    <source>
        <dbReference type="ARBA" id="ARBA00004127"/>
    </source>
</evidence>
<sequence length="444" mass="47951">MNSDDTTRTGGDDHDAEVTDQRTGTAASAQGRVKDSAGHANAGTASARKPEKDHGSDSAGRGNDGTASASDSAPEFGLVPVTTLVRTKLAQGWNWLEEMLTGRYHATYGLAVTRILIGFAGLGLILTNFSARHYTFGVGSAWNGEIAEPKSDFPTIWLFSLFHRAVTTPPLFTAMMIGLALLAIVVILGWRTRIVLPIYLVLWVSFIELNDGAGDQGDNAYRMFMIAMLFADTTRRWSLDARRRARNPEFPDNDGGQWRWALIMANNLAIVVLAFQVCAIYMSGGLYKAGGEAWQHGFAVYNPLHTQQFGTWPVLSDLMTAWGPMVVAISWGSILFQCAFPFMLFNRYTRVIALLGILSFHLGIALLMGLPWFSLTMIAVDAIFIRDRSFAKVSAYLRHWWTSSAPRGAGGAGGGSAGGRGGSGAAKGGPAKTRTRSSAGSRGK</sequence>
<gene>
    <name evidence="8" type="ORF">GCM10010974_20700</name>
</gene>
<evidence type="ECO:0000256" key="2">
    <source>
        <dbReference type="ARBA" id="ARBA00022692"/>
    </source>
</evidence>
<dbReference type="EMBL" id="BMJG01000006">
    <property type="protein sequence ID" value="GGC38123.1"/>
    <property type="molecule type" value="Genomic_DNA"/>
</dbReference>
<keyword evidence="3 6" id="KW-1133">Transmembrane helix</keyword>
<evidence type="ECO:0000313" key="8">
    <source>
        <dbReference type="EMBL" id="GGC38123.1"/>
    </source>
</evidence>